<dbReference type="InterPro" id="IPR050187">
    <property type="entry name" value="Lipid_Phosphate_FormReg"/>
</dbReference>
<dbReference type="EMBL" id="UZAF01000541">
    <property type="protein sequence ID" value="VDO05981.1"/>
    <property type="molecule type" value="Genomic_DNA"/>
</dbReference>
<dbReference type="InterPro" id="IPR017438">
    <property type="entry name" value="ATP-NAD_kinase_N"/>
</dbReference>
<proteinExistence type="predicted"/>
<dbReference type="GO" id="GO:0016020">
    <property type="term" value="C:membrane"/>
    <property type="evidence" value="ECO:0007669"/>
    <property type="project" value="TreeGrafter"/>
</dbReference>
<accession>A0A0N4VTN5</accession>
<dbReference type="Pfam" id="PF00781">
    <property type="entry name" value="DAGK_cat"/>
    <property type="match status" value="1"/>
</dbReference>
<reference evidence="4" key="1">
    <citation type="submission" date="2017-02" db="UniProtKB">
        <authorList>
            <consortium name="WormBaseParasite"/>
        </authorList>
    </citation>
    <scope>IDENTIFICATION</scope>
</reference>
<dbReference type="InterPro" id="IPR016064">
    <property type="entry name" value="NAD/diacylglycerol_kinase_sf"/>
</dbReference>
<reference evidence="2 3" key="2">
    <citation type="submission" date="2018-11" db="EMBL/GenBank/DDBJ databases">
        <authorList>
            <consortium name="Pathogen Informatics"/>
        </authorList>
    </citation>
    <scope>NUCLEOTIDE SEQUENCE [LARGE SCALE GENOMIC DNA]</scope>
    <source>
        <strain evidence="2 3">MHpl1</strain>
    </source>
</reference>
<organism evidence="4">
    <name type="scientific">Haemonchus placei</name>
    <name type="common">Barber's pole worm</name>
    <dbReference type="NCBI Taxonomy" id="6290"/>
    <lineage>
        <taxon>Eukaryota</taxon>
        <taxon>Metazoa</taxon>
        <taxon>Ecdysozoa</taxon>
        <taxon>Nematoda</taxon>
        <taxon>Chromadorea</taxon>
        <taxon>Rhabditida</taxon>
        <taxon>Rhabditina</taxon>
        <taxon>Rhabditomorpha</taxon>
        <taxon>Strongyloidea</taxon>
        <taxon>Trichostrongylidae</taxon>
        <taxon>Haemonchus</taxon>
    </lineage>
</organism>
<dbReference type="GO" id="GO:0001727">
    <property type="term" value="F:lipid kinase activity"/>
    <property type="evidence" value="ECO:0007669"/>
    <property type="project" value="TreeGrafter"/>
</dbReference>
<dbReference type="GO" id="GO:0046512">
    <property type="term" value="P:sphingosine biosynthetic process"/>
    <property type="evidence" value="ECO:0007669"/>
    <property type="project" value="TreeGrafter"/>
</dbReference>
<evidence type="ECO:0000313" key="2">
    <source>
        <dbReference type="EMBL" id="VDO05981.1"/>
    </source>
</evidence>
<dbReference type="Proteomes" id="UP000268014">
    <property type="component" value="Unassembled WGS sequence"/>
</dbReference>
<protein>
    <submittedName>
        <fullName evidence="4">DAGKc domain-containing protein</fullName>
    </submittedName>
</protein>
<dbReference type="STRING" id="6290.A0A0N4VTN5"/>
<evidence type="ECO:0000313" key="4">
    <source>
        <dbReference type="WBParaSite" id="HPLM_0000065201-mRNA-1"/>
    </source>
</evidence>
<keyword evidence="3" id="KW-1185">Reference proteome</keyword>
<dbReference type="PROSITE" id="PS50146">
    <property type="entry name" value="DAGK"/>
    <property type="match status" value="1"/>
</dbReference>
<dbReference type="WBParaSite" id="HPLM_0000065201-mRNA-1">
    <property type="protein sequence ID" value="HPLM_0000065201-mRNA-1"/>
    <property type="gene ID" value="HPLM_0000065201"/>
</dbReference>
<dbReference type="GO" id="GO:0005737">
    <property type="term" value="C:cytoplasm"/>
    <property type="evidence" value="ECO:0007669"/>
    <property type="project" value="TreeGrafter"/>
</dbReference>
<dbReference type="SUPFAM" id="SSF111331">
    <property type="entry name" value="NAD kinase/diacylglycerol kinase-like"/>
    <property type="match status" value="1"/>
</dbReference>
<dbReference type="AlphaFoldDB" id="A0A0N4VTN5"/>
<feature type="domain" description="DAGKc" evidence="1">
    <location>
        <begin position="71"/>
        <end position="151"/>
    </location>
</feature>
<dbReference type="PANTHER" id="PTHR12358">
    <property type="entry name" value="SPHINGOSINE KINASE"/>
    <property type="match status" value="1"/>
</dbReference>
<dbReference type="OrthoDB" id="3853857at2759"/>
<dbReference type="PANTHER" id="PTHR12358:SF112">
    <property type="entry name" value="LD11247P-RELATED"/>
    <property type="match status" value="1"/>
</dbReference>
<name>A0A0N4VTN5_HAEPC</name>
<evidence type="ECO:0000259" key="1">
    <source>
        <dbReference type="PROSITE" id="PS50146"/>
    </source>
</evidence>
<evidence type="ECO:0000313" key="3">
    <source>
        <dbReference type="Proteomes" id="UP000268014"/>
    </source>
</evidence>
<gene>
    <name evidence="2" type="ORF">HPLM_LOCUS653</name>
</gene>
<dbReference type="Gene3D" id="3.40.50.10330">
    <property type="entry name" value="Probable inorganic polyphosphate/atp-NAD kinase, domain 1"/>
    <property type="match status" value="1"/>
</dbReference>
<dbReference type="InterPro" id="IPR001206">
    <property type="entry name" value="Diacylglycerol_kinase_cat_dom"/>
</dbReference>
<sequence>MRGEDVDGSIDGVGTASSSVLLHARSRSGAAVIQNVYAVEMGAALCCRRPRRVQDESSTVTNAGKRGTQSPPIGRVLVFVNPKSGSGKSLATFRDRVEPKLKKNHIDYDVVITSGPNHAKSAIRLRDDLGKYNGIIILSGDGLVFEVSHHT</sequence>